<feature type="transmembrane region" description="Helical" evidence="1">
    <location>
        <begin position="219"/>
        <end position="240"/>
    </location>
</feature>
<sequence>MGVRQTHRRFPRAYDDTFRSLLSTAAALLLTAGGVTILALTGAANPTDLLGSAARLLSVLCVFWTLFAVIYLSWTHVQFARCPRGELRRIADVQHHRRPSGAELLLGFGSTGTGTVSAALIALIGALGSAVIGIGPHDVGRVVIVLLTVASSWATMVYAFALRYLRLDAAGERISFDIDEAPGFEDFLSMSVLVSSVGALSAGTPRTGTALRAVRAHTLFAFVFNAFLVAMTVSLVVGLVTG</sequence>
<dbReference type="EMBL" id="CP038266">
    <property type="protein sequence ID" value="QBR88160.1"/>
    <property type="molecule type" value="Genomic_DNA"/>
</dbReference>
<feature type="transmembrane region" description="Helical" evidence="1">
    <location>
        <begin position="104"/>
        <end position="132"/>
    </location>
</feature>
<keyword evidence="1" id="KW-1133">Transmembrane helix</keyword>
<evidence type="ECO:0000313" key="2">
    <source>
        <dbReference type="EMBL" id="QBR88160.1"/>
    </source>
</evidence>
<feature type="transmembrane region" description="Helical" evidence="1">
    <location>
        <begin position="21"/>
        <end position="44"/>
    </location>
</feature>
<keyword evidence="1" id="KW-0472">Membrane</keyword>
<name>A0ABX5STH6_9MICO</name>
<dbReference type="RefSeq" id="WP_135064489.1">
    <property type="nucleotide sequence ID" value="NZ_CP038266.1"/>
</dbReference>
<dbReference type="Proteomes" id="UP000295748">
    <property type="component" value="Chromosome"/>
</dbReference>
<keyword evidence="1" id="KW-0812">Transmembrane</keyword>
<dbReference type="InterPro" id="IPR009781">
    <property type="entry name" value="DUF1345"/>
</dbReference>
<organism evidence="2 3">
    <name type="scientific">Microbacterium wangchenii</name>
    <dbReference type="NCBI Taxonomy" id="2541726"/>
    <lineage>
        <taxon>Bacteria</taxon>
        <taxon>Bacillati</taxon>
        <taxon>Actinomycetota</taxon>
        <taxon>Actinomycetes</taxon>
        <taxon>Micrococcales</taxon>
        <taxon>Microbacteriaceae</taxon>
        <taxon>Microbacterium</taxon>
    </lineage>
</organism>
<dbReference type="Pfam" id="PF07077">
    <property type="entry name" value="DUF1345"/>
    <property type="match status" value="1"/>
</dbReference>
<keyword evidence="3" id="KW-1185">Reference proteome</keyword>
<proteinExistence type="predicted"/>
<gene>
    <name evidence="2" type="ORF">E4K62_05280</name>
</gene>
<protein>
    <submittedName>
        <fullName evidence="2">DUF1345 domain-containing protein</fullName>
    </submittedName>
</protein>
<evidence type="ECO:0000256" key="1">
    <source>
        <dbReference type="SAM" id="Phobius"/>
    </source>
</evidence>
<feature type="transmembrane region" description="Helical" evidence="1">
    <location>
        <begin position="56"/>
        <end position="74"/>
    </location>
</feature>
<reference evidence="2 3" key="1">
    <citation type="submission" date="2019-03" db="EMBL/GenBank/DDBJ databases">
        <authorList>
            <person name="Dong K."/>
        </authorList>
    </citation>
    <scope>NUCLEOTIDE SEQUENCE [LARGE SCALE GENOMIC DNA]</scope>
    <source>
        <strain evidence="3">dk512</strain>
    </source>
</reference>
<accession>A0ABX5STH6</accession>
<evidence type="ECO:0000313" key="3">
    <source>
        <dbReference type="Proteomes" id="UP000295748"/>
    </source>
</evidence>
<feature type="transmembrane region" description="Helical" evidence="1">
    <location>
        <begin position="144"/>
        <end position="165"/>
    </location>
</feature>